<keyword evidence="2" id="KW-0812">Transmembrane</keyword>
<evidence type="ECO:0000313" key="3">
    <source>
        <dbReference type="EMBL" id="GFQ84930.1"/>
    </source>
</evidence>
<evidence type="ECO:0000313" key="4">
    <source>
        <dbReference type="Proteomes" id="UP000887116"/>
    </source>
</evidence>
<organism evidence="3 4">
    <name type="scientific">Trichonephila clavata</name>
    <name type="common">Joro spider</name>
    <name type="synonym">Nephila clavata</name>
    <dbReference type="NCBI Taxonomy" id="2740835"/>
    <lineage>
        <taxon>Eukaryota</taxon>
        <taxon>Metazoa</taxon>
        <taxon>Ecdysozoa</taxon>
        <taxon>Arthropoda</taxon>
        <taxon>Chelicerata</taxon>
        <taxon>Arachnida</taxon>
        <taxon>Araneae</taxon>
        <taxon>Araneomorphae</taxon>
        <taxon>Entelegynae</taxon>
        <taxon>Araneoidea</taxon>
        <taxon>Nephilidae</taxon>
        <taxon>Trichonephila</taxon>
    </lineage>
</organism>
<keyword evidence="4" id="KW-1185">Reference proteome</keyword>
<protein>
    <submittedName>
        <fullName evidence="3">Uncharacterized protein</fullName>
    </submittedName>
</protein>
<sequence>MVQSRRYQPSARKVHPSQNVAKVKTKRQRTRETNDRLLAAIAILVQGMWGGLDGIVPSTSTPSTHPIKCIRNRIFWKAPPSSPFLIHIRYAIWF</sequence>
<dbReference type="AlphaFoldDB" id="A0A8X6IXS7"/>
<reference evidence="3" key="1">
    <citation type="submission" date="2020-07" db="EMBL/GenBank/DDBJ databases">
        <title>Multicomponent nature underlies the extraordinary mechanical properties of spider dragline silk.</title>
        <authorList>
            <person name="Kono N."/>
            <person name="Nakamura H."/>
            <person name="Mori M."/>
            <person name="Yoshida Y."/>
            <person name="Ohtoshi R."/>
            <person name="Malay A.D."/>
            <person name="Moran D.A.P."/>
            <person name="Tomita M."/>
            <person name="Numata K."/>
            <person name="Arakawa K."/>
        </authorList>
    </citation>
    <scope>NUCLEOTIDE SEQUENCE</scope>
</reference>
<accession>A0A8X6IXS7</accession>
<feature type="transmembrane region" description="Helical" evidence="2">
    <location>
        <begin position="37"/>
        <end position="56"/>
    </location>
</feature>
<evidence type="ECO:0000256" key="1">
    <source>
        <dbReference type="SAM" id="MobiDB-lite"/>
    </source>
</evidence>
<dbReference type="EMBL" id="BMAO01022837">
    <property type="protein sequence ID" value="GFQ84930.1"/>
    <property type="molecule type" value="Genomic_DNA"/>
</dbReference>
<feature type="region of interest" description="Disordered" evidence="1">
    <location>
        <begin position="1"/>
        <end position="29"/>
    </location>
</feature>
<gene>
    <name evidence="3" type="ORF">TNCT_614501</name>
</gene>
<name>A0A8X6IXS7_TRICU</name>
<comment type="caution">
    <text evidence="3">The sequence shown here is derived from an EMBL/GenBank/DDBJ whole genome shotgun (WGS) entry which is preliminary data.</text>
</comment>
<proteinExistence type="predicted"/>
<dbReference type="Proteomes" id="UP000887116">
    <property type="component" value="Unassembled WGS sequence"/>
</dbReference>
<keyword evidence="2" id="KW-0472">Membrane</keyword>
<keyword evidence="2" id="KW-1133">Transmembrane helix</keyword>
<evidence type="ECO:0000256" key="2">
    <source>
        <dbReference type="SAM" id="Phobius"/>
    </source>
</evidence>